<organism evidence="1 2">
    <name type="scientific">Vitrella brassicaformis (strain CCMP3155)</name>
    <dbReference type="NCBI Taxonomy" id="1169540"/>
    <lineage>
        <taxon>Eukaryota</taxon>
        <taxon>Sar</taxon>
        <taxon>Alveolata</taxon>
        <taxon>Colpodellida</taxon>
        <taxon>Vitrellaceae</taxon>
        <taxon>Vitrella</taxon>
    </lineage>
</organism>
<proteinExistence type="predicted"/>
<keyword evidence="2" id="KW-1185">Reference proteome</keyword>
<gene>
    <name evidence="1" type="ORF">Vbra_14977</name>
</gene>
<dbReference type="AlphaFoldDB" id="A0A0G4FBR2"/>
<protein>
    <submittedName>
        <fullName evidence="1">Uncharacterized protein</fullName>
    </submittedName>
</protein>
<dbReference type="Proteomes" id="UP000041254">
    <property type="component" value="Unassembled WGS sequence"/>
</dbReference>
<reference evidence="1 2" key="1">
    <citation type="submission" date="2014-11" db="EMBL/GenBank/DDBJ databases">
        <authorList>
            <person name="Zhu J."/>
            <person name="Qi W."/>
            <person name="Song R."/>
        </authorList>
    </citation>
    <scope>NUCLEOTIDE SEQUENCE [LARGE SCALE GENOMIC DNA]</scope>
</reference>
<evidence type="ECO:0000313" key="1">
    <source>
        <dbReference type="EMBL" id="CEM10573.1"/>
    </source>
</evidence>
<evidence type="ECO:0000313" key="2">
    <source>
        <dbReference type="Proteomes" id="UP000041254"/>
    </source>
</evidence>
<sequence length="105" mass="11106">MTNRSSRSADCSPAACVPARRSRLAGAGEAVLDRASEEEGLACQAAVSRARHYLAGAAPSDCLHTHRQQKAAREGCVYHFLENLFVSAKVGGKCQPACRLFCVGA</sequence>
<accession>A0A0G4FBR2</accession>
<name>A0A0G4FBR2_VITBC</name>
<dbReference type="InParanoid" id="A0A0G4FBR2"/>
<dbReference type="EMBL" id="CDMY01000405">
    <property type="protein sequence ID" value="CEM10573.1"/>
    <property type="molecule type" value="Genomic_DNA"/>
</dbReference>
<dbReference type="VEuPathDB" id="CryptoDB:Vbra_14977"/>